<comment type="caution">
    <text evidence="2">The sequence shown here is derived from an EMBL/GenBank/DDBJ whole genome shotgun (WGS) entry which is preliminary data.</text>
</comment>
<sequence length="143" mass="15653">MAQPQASLPLGCMVCLGYISHCVISPQAGSPRLFCRLADIPYTKNPAILKRNWDPDNNTPNTATRQLFIVRRYGSSSRRRSRRATFGSSRRQSRTSVPETKYASCNSVSTTETRSPSIVGFASQIVSVADAHVGPHLSIAADR</sequence>
<dbReference type="Proteomes" id="UP000800093">
    <property type="component" value="Unassembled WGS sequence"/>
</dbReference>
<accession>A0A9P4N0U3</accession>
<keyword evidence="3" id="KW-1185">Reference proteome</keyword>
<evidence type="ECO:0000256" key="1">
    <source>
        <dbReference type="SAM" id="MobiDB-lite"/>
    </source>
</evidence>
<evidence type="ECO:0000313" key="3">
    <source>
        <dbReference type="Proteomes" id="UP000800093"/>
    </source>
</evidence>
<protein>
    <submittedName>
        <fullName evidence="2">Uncharacterized protein</fullName>
    </submittedName>
</protein>
<dbReference type="EMBL" id="ML986651">
    <property type="protein sequence ID" value="KAF2261717.1"/>
    <property type="molecule type" value="Genomic_DNA"/>
</dbReference>
<feature type="region of interest" description="Disordered" evidence="1">
    <location>
        <begin position="74"/>
        <end position="108"/>
    </location>
</feature>
<gene>
    <name evidence="2" type="ORF">CC78DRAFT_535444</name>
</gene>
<organism evidence="2 3">
    <name type="scientific">Lojkania enalia</name>
    <dbReference type="NCBI Taxonomy" id="147567"/>
    <lineage>
        <taxon>Eukaryota</taxon>
        <taxon>Fungi</taxon>
        <taxon>Dikarya</taxon>
        <taxon>Ascomycota</taxon>
        <taxon>Pezizomycotina</taxon>
        <taxon>Dothideomycetes</taxon>
        <taxon>Pleosporomycetidae</taxon>
        <taxon>Pleosporales</taxon>
        <taxon>Pleosporales incertae sedis</taxon>
        <taxon>Lojkania</taxon>
    </lineage>
</organism>
<reference evidence="3" key="1">
    <citation type="journal article" date="2020" name="Stud. Mycol.">
        <title>101 Dothideomycetes genomes: A test case for predicting lifestyles and emergence of pathogens.</title>
        <authorList>
            <person name="Haridas S."/>
            <person name="Albert R."/>
            <person name="Binder M."/>
            <person name="Bloem J."/>
            <person name="LaButti K."/>
            <person name="Salamov A."/>
            <person name="Andreopoulos B."/>
            <person name="Baker S."/>
            <person name="Barry K."/>
            <person name="Bills G."/>
            <person name="Bluhm B."/>
            <person name="Cannon C."/>
            <person name="Castanera R."/>
            <person name="Culley D."/>
            <person name="Daum C."/>
            <person name="Ezra D."/>
            <person name="Gonzalez J."/>
            <person name="Henrissat B."/>
            <person name="Kuo A."/>
            <person name="Liang C."/>
            <person name="Lipzen A."/>
            <person name="Lutzoni F."/>
            <person name="Magnuson J."/>
            <person name="Mondo S."/>
            <person name="Nolan M."/>
            <person name="Ohm R."/>
            <person name="Pangilinan J."/>
            <person name="Park H.-J."/>
            <person name="Ramirez L."/>
            <person name="Alfaro M."/>
            <person name="Sun H."/>
            <person name="Tritt A."/>
            <person name="Yoshinaga Y."/>
            <person name="Zwiers L.-H."/>
            <person name="Turgeon B."/>
            <person name="Goodwin S."/>
            <person name="Spatafora J."/>
            <person name="Crous P."/>
            <person name="Grigoriev I."/>
        </authorList>
    </citation>
    <scope>NUCLEOTIDE SEQUENCE [LARGE SCALE GENOMIC DNA]</scope>
    <source>
        <strain evidence="3">CBS 304.66</strain>
    </source>
</reference>
<dbReference type="AlphaFoldDB" id="A0A9P4N0U3"/>
<name>A0A9P4N0U3_9PLEO</name>
<evidence type="ECO:0000313" key="2">
    <source>
        <dbReference type="EMBL" id="KAF2261717.1"/>
    </source>
</evidence>
<proteinExistence type="predicted"/>
<feature type="compositionally biased region" description="Polar residues" evidence="1">
    <location>
        <begin position="94"/>
        <end position="108"/>
    </location>
</feature>